<gene>
    <name evidence="3" type="ORF">GA0074694_1316</name>
</gene>
<dbReference type="Proteomes" id="UP000198906">
    <property type="component" value="Unassembled WGS sequence"/>
</dbReference>
<organism evidence="3 4">
    <name type="scientific">Micromonospora inyonensis</name>
    <dbReference type="NCBI Taxonomy" id="47866"/>
    <lineage>
        <taxon>Bacteria</taxon>
        <taxon>Bacillati</taxon>
        <taxon>Actinomycetota</taxon>
        <taxon>Actinomycetes</taxon>
        <taxon>Micromonosporales</taxon>
        <taxon>Micromonosporaceae</taxon>
        <taxon>Micromonospora</taxon>
    </lineage>
</organism>
<evidence type="ECO:0000256" key="1">
    <source>
        <dbReference type="SAM" id="MobiDB-lite"/>
    </source>
</evidence>
<reference evidence="4" key="1">
    <citation type="submission" date="2016-06" db="EMBL/GenBank/DDBJ databases">
        <authorList>
            <person name="Varghese N."/>
        </authorList>
    </citation>
    <scope>NUCLEOTIDE SEQUENCE [LARGE SCALE GENOMIC DNA]</scope>
    <source>
        <strain evidence="4">DSM 46123</strain>
    </source>
</reference>
<proteinExistence type="predicted"/>
<evidence type="ECO:0000313" key="4">
    <source>
        <dbReference type="Proteomes" id="UP000198906"/>
    </source>
</evidence>
<feature type="compositionally biased region" description="Basic and acidic residues" evidence="1">
    <location>
        <begin position="65"/>
        <end position="78"/>
    </location>
</feature>
<sequence>MANYGPPGANGPEPWHGRPPDESYPWRGDRRYGDDPPQPGHQPWADDDPQGSGYPVGEPAYLGDEPERHPSQPTDPRRRSGGRGRMVAVLAVLALLVLGGGATLFYLAGTDRADPPPVTALPSATTAPTGQPSGQPDGSADVSPSALAPESSADPRFARAGQCVRNAGPADGRPKLLVTECAPKTYEVLRRFDGATSGEKDAEAKCAAVDGYTDWYFYNSELDTLDFVLCLKLR</sequence>
<feature type="transmembrane region" description="Helical" evidence="2">
    <location>
        <begin position="87"/>
        <end position="108"/>
    </location>
</feature>
<evidence type="ECO:0000313" key="3">
    <source>
        <dbReference type="EMBL" id="SCL15674.1"/>
    </source>
</evidence>
<dbReference type="AlphaFoldDB" id="A0A1C6RF50"/>
<accession>A0A1C6RF50</accession>
<dbReference type="STRING" id="47866.GA0074694_1316"/>
<name>A0A1C6RF50_9ACTN</name>
<keyword evidence="2" id="KW-0812">Transmembrane</keyword>
<feature type="compositionally biased region" description="Polar residues" evidence="1">
    <location>
        <begin position="122"/>
        <end position="136"/>
    </location>
</feature>
<evidence type="ECO:0000256" key="2">
    <source>
        <dbReference type="SAM" id="Phobius"/>
    </source>
</evidence>
<keyword evidence="2" id="KW-1133">Transmembrane helix</keyword>
<evidence type="ECO:0008006" key="5">
    <source>
        <dbReference type="Google" id="ProtNLM"/>
    </source>
</evidence>
<protein>
    <recommendedName>
        <fullName evidence="5">Flagellar basal body-associated protein FliL</fullName>
    </recommendedName>
</protein>
<dbReference type="EMBL" id="FMHU01000001">
    <property type="protein sequence ID" value="SCL15674.1"/>
    <property type="molecule type" value="Genomic_DNA"/>
</dbReference>
<keyword evidence="4" id="KW-1185">Reference proteome</keyword>
<keyword evidence="2" id="KW-0472">Membrane</keyword>
<feature type="region of interest" description="Disordered" evidence="1">
    <location>
        <begin position="1"/>
        <end position="82"/>
    </location>
</feature>
<feature type="region of interest" description="Disordered" evidence="1">
    <location>
        <begin position="113"/>
        <end position="154"/>
    </location>
</feature>